<dbReference type="GO" id="GO:0030430">
    <property type="term" value="C:host cell cytoplasm"/>
    <property type="evidence" value="ECO:0007669"/>
    <property type="project" value="InterPro"/>
</dbReference>
<dbReference type="Pfam" id="PF05100">
    <property type="entry name" value="Phage_tail_L"/>
    <property type="match status" value="1"/>
</dbReference>
<reference evidence="1 2" key="1">
    <citation type="submission" date="2018-01" db="EMBL/GenBank/DDBJ databases">
        <title>Geographic spread and resistance mechanisms of dominant carbapenem-resistant Enterobacter cloacae complex clones ST171 and ST78.</title>
        <authorList>
            <person name="Gomez-Simmonds A."/>
            <person name="Annavajhala M.K."/>
            <person name="Wang Z."/>
            <person name="Macesic N."/>
            <person name="Hu Y."/>
            <person name="Giddins M.J."/>
            <person name="O'Malley A."/>
            <person name="Toussaint N.C."/>
            <person name="Whittier S."/>
            <person name="Torres V.J."/>
            <person name="Uhlemann A.-C."/>
        </authorList>
    </citation>
    <scope>NUCLEOTIDE SEQUENCE [LARGE SCALE GENOMIC DNA]</scope>
    <source>
        <strain evidence="1 2">78</strain>
    </source>
</reference>
<dbReference type="InterPro" id="IPR006487">
    <property type="entry name" value="Phage_lambda_L"/>
</dbReference>
<evidence type="ECO:0000313" key="1">
    <source>
        <dbReference type="EMBL" id="PTX87381.1"/>
    </source>
</evidence>
<dbReference type="GO" id="GO:0051536">
    <property type="term" value="F:iron-sulfur cluster binding"/>
    <property type="evidence" value="ECO:0007669"/>
    <property type="project" value="InterPro"/>
</dbReference>
<proteinExistence type="predicted"/>
<dbReference type="EMBL" id="PNXT01000001">
    <property type="protein sequence ID" value="PTX87381.1"/>
    <property type="molecule type" value="Genomic_DNA"/>
</dbReference>
<accession>A0A855VJ58</accession>
<name>A0A855VJ58_9ENTR</name>
<organism evidence="1 2">
    <name type="scientific">Enterobacter hormaechei</name>
    <dbReference type="NCBI Taxonomy" id="158836"/>
    <lineage>
        <taxon>Bacteria</taxon>
        <taxon>Pseudomonadati</taxon>
        <taxon>Pseudomonadota</taxon>
        <taxon>Gammaproteobacteria</taxon>
        <taxon>Enterobacterales</taxon>
        <taxon>Enterobacteriaceae</taxon>
        <taxon>Enterobacter</taxon>
        <taxon>Enterobacter cloacae complex</taxon>
    </lineage>
</organism>
<evidence type="ECO:0000313" key="2">
    <source>
        <dbReference type="Proteomes" id="UP000244004"/>
    </source>
</evidence>
<sequence>MMALVDQAAMLAPGGRVRLVEVDASEFSGGIHRFHYAPFPHTPEEIDAANGDEEKLGPKPIVFGGNTYDFWPFQVSGLELSTDQAAEPSLSVSNLDGHITALCLQFKDMVNAKVSIIDTYSVYLDAVNYPGGVNPTADPSMFTLQTFWLDTKTSEDDEVVTWSLSSPADLQNLVIPTRQITSLCEWALRGQYRSGDGCTYNGTAYFDAKGNPVADPALDVCGGCLSDCRKRFGAGLAEPNTATLDFGGYPATVLFSR</sequence>
<dbReference type="NCBIfam" id="TIGR01600">
    <property type="entry name" value="phage_tail_L"/>
    <property type="match status" value="1"/>
</dbReference>
<dbReference type="GO" id="GO:0046718">
    <property type="term" value="P:symbiont entry into host cell"/>
    <property type="evidence" value="ECO:0007669"/>
    <property type="project" value="InterPro"/>
</dbReference>
<dbReference type="Proteomes" id="UP000244004">
    <property type="component" value="Unassembled WGS sequence"/>
</dbReference>
<gene>
    <name evidence="1" type="ORF">C1O12_02825</name>
</gene>
<comment type="caution">
    <text evidence="1">The sequence shown here is derived from an EMBL/GenBank/DDBJ whole genome shotgun (WGS) entry which is preliminary data.</text>
</comment>
<protein>
    <submittedName>
        <fullName evidence="1">Phage minor tail protein L</fullName>
    </submittedName>
</protein>
<dbReference type="AlphaFoldDB" id="A0A855VJ58"/>